<accession>A0A8I0AQN2</accession>
<feature type="active site" description="Charge relay system" evidence="5">
    <location>
        <position position="469"/>
    </location>
</feature>
<dbReference type="InterPro" id="IPR036116">
    <property type="entry name" value="FN3_sf"/>
</dbReference>
<feature type="active site" description="Charge relay system" evidence="5">
    <location>
        <position position="318"/>
    </location>
</feature>
<dbReference type="InterPro" id="IPR050131">
    <property type="entry name" value="Peptidase_S8_subtilisin-like"/>
</dbReference>
<dbReference type="InterPro" id="IPR023828">
    <property type="entry name" value="Peptidase_S8_Ser-AS"/>
</dbReference>
<feature type="active site" description="Charge relay system" evidence="5">
    <location>
        <position position="278"/>
    </location>
</feature>
<dbReference type="Proteomes" id="UP000615234">
    <property type="component" value="Unassembled WGS sequence"/>
</dbReference>
<feature type="domain" description="Fibronectin type-III" evidence="8">
    <location>
        <begin position="700"/>
        <end position="791"/>
    </location>
</feature>
<name>A0A8I0AQN2_9FIRM</name>
<dbReference type="GO" id="GO:0004252">
    <property type="term" value="F:serine-type endopeptidase activity"/>
    <property type="evidence" value="ECO:0007669"/>
    <property type="project" value="UniProtKB-UniRule"/>
</dbReference>
<dbReference type="InterPro" id="IPR000209">
    <property type="entry name" value="Peptidase_S8/S53_dom"/>
</dbReference>
<keyword evidence="3 5" id="KW-0378">Hydrolase</keyword>
<comment type="similarity">
    <text evidence="1 5 6">Belongs to the peptidase S8 family.</text>
</comment>
<dbReference type="GO" id="GO:0006508">
    <property type="term" value="P:proteolysis"/>
    <property type="evidence" value="ECO:0007669"/>
    <property type="project" value="UniProtKB-KW"/>
</dbReference>
<dbReference type="PROSITE" id="PS50853">
    <property type="entry name" value="FN3"/>
    <property type="match status" value="1"/>
</dbReference>
<dbReference type="Gene3D" id="3.40.50.200">
    <property type="entry name" value="Peptidase S8/S53 domain"/>
    <property type="match status" value="1"/>
</dbReference>
<dbReference type="InterPro" id="IPR003961">
    <property type="entry name" value="FN3_dom"/>
</dbReference>
<dbReference type="SUPFAM" id="SSF49373">
    <property type="entry name" value="Invasin/intimin cell-adhesion fragments"/>
    <property type="match status" value="1"/>
</dbReference>
<dbReference type="InterPro" id="IPR023827">
    <property type="entry name" value="Peptidase_S8_Asp-AS"/>
</dbReference>
<protein>
    <submittedName>
        <fullName evidence="9">S8 family serine peptidase</fullName>
    </submittedName>
</protein>
<dbReference type="CDD" id="cd00063">
    <property type="entry name" value="FN3"/>
    <property type="match status" value="1"/>
</dbReference>
<evidence type="ECO:0000256" key="4">
    <source>
        <dbReference type="ARBA" id="ARBA00022825"/>
    </source>
</evidence>
<keyword evidence="2 5" id="KW-0645">Protease</keyword>
<evidence type="ECO:0000256" key="7">
    <source>
        <dbReference type="SAM" id="MobiDB-lite"/>
    </source>
</evidence>
<dbReference type="InterPro" id="IPR003343">
    <property type="entry name" value="Big_2"/>
</dbReference>
<dbReference type="InterPro" id="IPR015500">
    <property type="entry name" value="Peptidase_S8_subtilisin-rel"/>
</dbReference>
<dbReference type="Gene3D" id="2.60.40.1080">
    <property type="match status" value="1"/>
</dbReference>
<feature type="compositionally biased region" description="Polar residues" evidence="7">
    <location>
        <begin position="148"/>
        <end position="161"/>
    </location>
</feature>
<dbReference type="AlphaFoldDB" id="A0A8I0AQN2"/>
<dbReference type="InterPro" id="IPR013783">
    <property type="entry name" value="Ig-like_fold"/>
</dbReference>
<dbReference type="Pfam" id="PF00082">
    <property type="entry name" value="Peptidase_S8"/>
    <property type="match status" value="1"/>
</dbReference>
<dbReference type="PROSITE" id="PS51892">
    <property type="entry name" value="SUBTILASE"/>
    <property type="match status" value="1"/>
</dbReference>
<dbReference type="Pfam" id="PF02368">
    <property type="entry name" value="Big_2"/>
    <property type="match status" value="1"/>
</dbReference>
<proteinExistence type="inferred from homology"/>
<dbReference type="PANTHER" id="PTHR43806:SF11">
    <property type="entry name" value="CEREVISIN-RELATED"/>
    <property type="match status" value="1"/>
</dbReference>
<dbReference type="PROSITE" id="PS00138">
    <property type="entry name" value="SUBTILASE_SER"/>
    <property type="match status" value="1"/>
</dbReference>
<dbReference type="PANTHER" id="PTHR43806">
    <property type="entry name" value="PEPTIDASE S8"/>
    <property type="match status" value="1"/>
</dbReference>
<reference evidence="9 10" key="1">
    <citation type="submission" date="2020-08" db="EMBL/GenBank/DDBJ databases">
        <title>Genome public.</title>
        <authorList>
            <person name="Liu C."/>
            <person name="Sun Q."/>
        </authorList>
    </citation>
    <scope>NUCLEOTIDE SEQUENCE [LARGE SCALE GENOMIC DNA]</scope>
    <source>
        <strain evidence="9 10">NSJ-10</strain>
    </source>
</reference>
<evidence type="ECO:0000313" key="9">
    <source>
        <dbReference type="EMBL" id="MBC5663363.1"/>
    </source>
</evidence>
<dbReference type="InterPro" id="IPR036852">
    <property type="entry name" value="Peptidase_S8/S53_dom_sf"/>
</dbReference>
<dbReference type="SUPFAM" id="SSF52743">
    <property type="entry name" value="Subtilisin-like"/>
    <property type="match status" value="1"/>
</dbReference>
<sequence>MNNRQKREKLFYRKKKNYKKAGICIGMAAILASTVFSWDSLHDANRTSTGQTDTTIHTYDMSELASKEQQDHTVQINGKDYTVAGLSDTTEQTDEAMEICDQDIQDESAENRDPVEYIAGVPVKEAKDASDVVELINDNWDQDYTVPDTETTEPGSDGSTDSNDKYQLKRLMVLTDGAQLTDSYGASEILHYGDYNEYVLQFDTTADTEYAYYELADAYGTDHCFIDQVVDSDILADVPDIEDHNSLSWGGSVMGFGYLKAEYDYYVIDQEVTVAIIDTGLDATNKIFKGRIDTKHSYCFQGKDKVSKNKAYTDGNGHGTHVAGIIADNTPENVKLMILKTFDDAGKSSNLAIRSALQYAVSQKADVVNMSLGWTGLFWKYSTLLKDVLKKAETSGTVVCCAAGNYATDVSTTYPANRGNVITVTAMNSNENFAASYSNYGDTVDFCAPGTSVVSTYLKGKYQKMSGTSMATPHITAAVAYVKMIQPSLNYKGVKKVLKKYAVDKGTYGWDPQYGWGYVNLHDYFDQSGLKVQYTDYDENGNEKPESQTAFSKQTVTREYGSKAYRYKVTTNSEGKVTYQSSNTRIAEADEKGYISIKGVGSCTITATVGADAAYKTTLASYTLTVTPKDISGLTATLSKKVYQYAGKSCKPSVTVAGLNKEDYTVTYRNAKKVGRATCVVTGIGNYTGKIECPYTIRLAAAELKTVANQKSGLSLNWDSVPGAEGYRIYRRTYKGKWQRIGDVNSGDTLTYVDTSAKSGTWYAYRIRARKGTSFGAYSDAVVTRRLTRPAISVKERSYGVAVKWKSIKGAKKYKIYRQEEKGSMKQIGTTTDPYWKDKTARSGYRYVYTVKAVSGSAQSSAAKRVTIIKK</sequence>
<dbReference type="EMBL" id="JACOOX010000005">
    <property type="protein sequence ID" value="MBC5663363.1"/>
    <property type="molecule type" value="Genomic_DNA"/>
</dbReference>
<evidence type="ECO:0000259" key="8">
    <source>
        <dbReference type="PROSITE" id="PS50853"/>
    </source>
</evidence>
<dbReference type="SUPFAM" id="SSF49265">
    <property type="entry name" value="Fibronectin type III"/>
    <property type="match status" value="1"/>
</dbReference>
<evidence type="ECO:0000256" key="6">
    <source>
        <dbReference type="RuleBase" id="RU003355"/>
    </source>
</evidence>
<keyword evidence="4 5" id="KW-0720">Serine protease</keyword>
<dbReference type="Gene3D" id="2.60.40.10">
    <property type="entry name" value="Immunoglobulins"/>
    <property type="match status" value="2"/>
</dbReference>
<evidence type="ECO:0000256" key="2">
    <source>
        <dbReference type="ARBA" id="ARBA00022670"/>
    </source>
</evidence>
<keyword evidence="10" id="KW-1185">Reference proteome</keyword>
<evidence type="ECO:0000256" key="1">
    <source>
        <dbReference type="ARBA" id="ARBA00011073"/>
    </source>
</evidence>
<comment type="caution">
    <text evidence="9">The sequence shown here is derived from an EMBL/GenBank/DDBJ whole genome shotgun (WGS) entry which is preliminary data.</text>
</comment>
<feature type="region of interest" description="Disordered" evidence="7">
    <location>
        <begin position="141"/>
        <end position="163"/>
    </location>
</feature>
<evidence type="ECO:0000313" key="10">
    <source>
        <dbReference type="Proteomes" id="UP000615234"/>
    </source>
</evidence>
<evidence type="ECO:0000256" key="3">
    <source>
        <dbReference type="ARBA" id="ARBA00022801"/>
    </source>
</evidence>
<dbReference type="RefSeq" id="WP_186847848.1">
    <property type="nucleotide sequence ID" value="NZ_JACOOX010000005.1"/>
</dbReference>
<gene>
    <name evidence="9" type="ORF">H8S09_10745</name>
</gene>
<evidence type="ECO:0000256" key="5">
    <source>
        <dbReference type="PROSITE-ProRule" id="PRU01240"/>
    </source>
</evidence>
<dbReference type="PROSITE" id="PS00136">
    <property type="entry name" value="SUBTILASE_ASP"/>
    <property type="match status" value="1"/>
</dbReference>
<organism evidence="9 10">
    <name type="scientific">Coprococcus hominis</name>
    <name type="common">ex Liu et al. 2022</name>
    <dbReference type="NCBI Taxonomy" id="2763039"/>
    <lineage>
        <taxon>Bacteria</taxon>
        <taxon>Bacillati</taxon>
        <taxon>Bacillota</taxon>
        <taxon>Clostridia</taxon>
        <taxon>Lachnospirales</taxon>
        <taxon>Lachnospiraceae</taxon>
        <taxon>Coprococcus</taxon>
    </lineage>
</organism>
<dbReference type="InterPro" id="IPR008964">
    <property type="entry name" value="Invasin/intimin_cell_adhesion"/>
</dbReference>
<dbReference type="PRINTS" id="PR00723">
    <property type="entry name" value="SUBTILISIN"/>
</dbReference>